<evidence type="ECO:0000256" key="1">
    <source>
        <dbReference type="SAM" id="Phobius"/>
    </source>
</evidence>
<feature type="transmembrane region" description="Helical" evidence="1">
    <location>
        <begin position="50"/>
        <end position="71"/>
    </location>
</feature>
<sequence>MEPARPPGKRPLSAWLLMLVLVVIMLAIAFGAVSTVWYLIAFRGWMNVRFLFDLAIRLAMIGCCVGGLVGIARRRGWARWLGLAAIAALTVMIILMPDTAQYDNDAQRSGGAFGRLILGPLLMALWGYRFGFSAKARSYFGNGHA</sequence>
<feature type="transmembrane region" description="Helical" evidence="1">
    <location>
        <begin position="12"/>
        <end position="38"/>
    </location>
</feature>
<dbReference type="RefSeq" id="WP_167239003.1">
    <property type="nucleotide sequence ID" value="NZ_WHJF01000069.1"/>
</dbReference>
<feature type="transmembrane region" description="Helical" evidence="1">
    <location>
        <begin position="78"/>
        <end position="97"/>
    </location>
</feature>
<reference evidence="2 3" key="1">
    <citation type="submission" date="2019-10" db="EMBL/GenBank/DDBJ databases">
        <title>Taxonomy of Antarctic Massilia spp.: description of Massilia rubra sp. nov., Massilia aquatica sp. nov., Massilia mucilaginosa sp. nov., Massilia frigida sp. nov. isolated from streams, lakes and regoliths.</title>
        <authorList>
            <person name="Holochova P."/>
            <person name="Sedlacek I."/>
            <person name="Kralova S."/>
            <person name="Maslanova I."/>
            <person name="Busse H.-J."/>
            <person name="Stankova E."/>
            <person name="Vrbovska V."/>
            <person name="Kovarovic V."/>
            <person name="Bartak M."/>
            <person name="Svec P."/>
            <person name="Pantucek R."/>
        </authorList>
    </citation>
    <scope>NUCLEOTIDE SEQUENCE [LARGE SCALE GENOMIC DNA]</scope>
    <source>
        <strain evidence="2 3">CCM 8694</strain>
    </source>
</reference>
<keyword evidence="1" id="KW-0472">Membrane</keyword>
<name>A0ABX0MZF5_9BURK</name>
<accession>A0ABX0MZF5</accession>
<proteinExistence type="predicted"/>
<gene>
    <name evidence="2" type="ORF">F1735_22405</name>
</gene>
<dbReference type="EMBL" id="WHJF01000069">
    <property type="protein sequence ID" value="NHZ65017.1"/>
    <property type="molecule type" value="Genomic_DNA"/>
</dbReference>
<evidence type="ECO:0000313" key="3">
    <source>
        <dbReference type="Proteomes" id="UP000610594"/>
    </source>
</evidence>
<protein>
    <recommendedName>
        <fullName evidence="4">DUF2569 domain-containing protein</fullName>
    </recommendedName>
</protein>
<feature type="transmembrane region" description="Helical" evidence="1">
    <location>
        <begin position="109"/>
        <end position="128"/>
    </location>
</feature>
<keyword evidence="1" id="KW-1133">Transmembrane helix</keyword>
<keyword evidence="1" id="KW-0812">Transmembrane</keyword>
<keyword evidence="3" id="KW-1185">Reference proteome</keyword>
<evidence type="ECO:0008006" key="4">
    <source>
        <dbReference type="Google" id="ProtNLM"/>
    </source>
</evidence>
<evidence type="ECO:0000313" key="2">
    <source>
        <dbReference type="EMBL" id="NHZ65017.1"/>
    </source>
</evidence>
<dbReference type="Proteomes" id="UP000610594">
    <property type="component" value="Unassembled WGS sequence"/>
</dbReference>
<organism evidence="2 3">
    <name type="scientific">Massilia genomosp. 1</name>
    <dbReference type="NCBI Taxonomy" id="2609280"/>
    <lineage>
        <taxon>Bacteria</taxon>
        <taxon>Pseudomonadati</taxon>
        <taxon>Pseudomonadota</taxon>
        <taxon>Betaproteobacteria</taxon>
        <taxon>Burkholderiales</taxon>
        <taxon>Oxalobacteraceae</taxon>
        <taxon>Telluria group</taxon>
        <taxon>Massilia</taxon>
    </lineage>
</organism>
<comment type="caution">
    <text evidence="2">The sequence shown here is derived from an EMBL/GenBank/DDBJ whole genome shotgun (WGS) entry which is preliminary data.</text>
</comment>